<keyword evidence="3" id="KW-0732">Signal</keyword>
<feature type="transmembrane region" description="Helical" evidence="2">
    <location>
        <begin position="69"/>
        <end position="90"/>
    </location>
</feature>
<protein>
    <submittedName>
        <fullName evidence="4">Uncharacterized protein</fullName>
    </submittedName>
</protein>
<dbReference type="Proteomes" id="UP001642487">
    <property type="component" value="Chromosome 9"/>
</dbReference>
<accession>A0ABP0ZGJ9</accession>
<keyword evidence="2" id="KW-1133">Transmembrane helix</keyword>
<feature type="compositionally biased region" description="Basic and acidic residues" evidence="1">
    <location>
        <begin position="103"/>
        <end position="116"/>
    </location>
</feature>
<evidence type="ECO:0000256" key="1">
    <source>
        <dbReference type="SAM" id="MobiDB-lite"/>
    </source>
</evidence>
<reference evidence="4 5" key="1">
    <citation type="submission" date="2024-03" db="EMBL/GenBank/DDBJ databases">
        <authorList>
            <person name="Gkanogiannis A."/>
            <person name="Becerra Lopez-Lavalle L."/>
        </authorList>
    </citation>
    <scope>NUCLEOTIDE SEQUENCE [LARGE SCALE GENOMIC DNA]</scope>
</reference>
<evidence type="ECO:0000313" key="4">
    <source>
        <dbReference type="EMBL" id="CAK9330035.1"/>
    </source>
</evidence>
<evidence type="ECO:0000313" key="5">
    <source>
        <dbReference type="Proteomes" id="UP001642487"/>
    </source>
</evidence>
<evidence type="ECO:0000256" key="3">
    <source>
        <dbReference type="SAM" id="SignalP"/>
    </source>
</evidence>
<feature type="signal peptide" evidence="3">
    <location>
        <begin position="1"/>
        <end position="16"/>
    </location>
</feature>
<sequence length="156" mass="16947">MNFLDLLFSSLASSLAIIISSTLHHMKFGDRSFVVPPFRHHGYMIAADGKLGSRILEFVFNELLMSRSLLMTSGLAIVFGISSAVLLILACSHQMRIQSSPTNDDKEKASKNKGSEQFDTTPSIAVIMAGDDIPEKLEVQGHSALSKVPPSLEADI</sequence>
<keyword evidence="2" id="KW-0472">Membrane</keyword>
<keyword evidence="2" id="KW-0812">Transmembrane</keyword>
<keyword evidence="5" id="KW-1185">Reference proteome</keyword>
<dbReference type="EMBL" id="OZ021743">
    <property type="protein sequence ID" value="CAK9330035.1"/>
    <property type="molecule type" value="Genomic_DNA"/>
</dbReference>
<evidence type="ECO:0000256" key="2">
    <source>
        <dbReference type="SAM" id="Phobius"/>
    </source>
</evidence>
<proteinExistence type="predicted"/>
<name>A0ABP0ZGJ9_9ROSI</name>
<feature type="region of interest" description="Disordered" evidence="1">
    <location>
        <begin position="98"/>
        <end position="123"/>
    </location>
</feature>
<organism evidence="4 5">
    <name type="scientific">Citrullus colocynthis</name>
    <name type="common">colocynth</name>
    <dbReference type="NCBI Taxonomy" id="252529"/>
    <lineage>
        <taxon>Eukaryota</taxon>
        <taxon>Viridiplantae</taxon>
        <taxon>Streptophyta</taxon>
        <taxon>Embryophyta</taxon>
        <taxon>Tracheophyta</taxon>
        <taxon>Spermatophyta</taxon>
        <taxon>Magnoliopsida</taxon>
        <taxon>eudicotyledons</taxon>
        <taxon>Gunneridae</taxon>
        <taxon>Pentapetalae</taxon>
        <taxon>rosids</taxon>
        <taxon>fabids</taxon>
        <taxon>Cucurbitales</taxon>
        <taxon>Cucurbitaceae</taxon>
        <taxon>Benincaseae</taxon>
        <taxon>Citrullus</taxon>
    </lineage>
</organism>
<feature type="chain" id="PRO_5045436399" evidence="3">
    <location>
        <begin position="17"/>
        <end position="156"/>
    </location>
</feature>
<gene>
    <name evidence="4" type="ORF">CITCOLO1_LOCUS22518</name>
</gene>